<feature type="compositionally biased region" description="Acidic residues" evidence="4">
    <location>
        <begin position="92"/>
        <end position="106"/>
    </location>
</feature>
<comment type="similarity">
    <text evidence="2">Belongs to the AMY1 family.</text>
</comment>
<dbReference type="PRINTS" id="PR02028">
    <property type="entry name" value="CMYCBINDINGP"/>
</dbReference>
<comment type="caution">
    <text evidence="5">The sequence shown here is derived from an EMBL/GenBank/DDBJ whole genome shotgun (WGS) entry which is preliminary data.</text>
</comment>
<feature type="region of interest" description="Disordered" evidence="4">
    <location>
        <begin position="83"/>
        <end position="106"/>
    </location>
</feature>
<protein>
    <recommendedName>
        <fullName evidence="7">c-Myc-binding protein homolog</fullName>
    </recommendedName>
</protein>
<gene>
    <name evidence="5" type="ORF">CYMTET_42329</name>
</gene>
<dbReference type="InterPro" id="IPR026060">
    <property type="entry name" value="AMY1"/>
</dbReference>
<comment type="subcellular location">
    <subcellularLocation>
        <location evidence="1">Nucleus</location>
    </subcellularLocation>
</comment>
<dbReference type="PANTHER" id="PTHR13168">
    <property type="entry name" value="ASSOCIATE OF C-MYC AMY-1"/>
    <property type="match status" value="1"/>
</dbReference>
<accession>A0AAE0F1M2</accession>
<evidence type="ECO:0000256" key="4">
    <source>
        <dbReference type="SAM" id="MobiDB-lite"/>
    </source>
</evidence>
<dbReference type="PANTHER" id="PTHR13168:SF0">
    <property type="entry name" value="C-MYC-BINDING PROTEIN"/>
    <property type="match status" value="1"/>
</dbReference>
<dbReference type="GO" id="GO:0005634">
    <property type="term" value="C:nucleus"/>
    <property type="evidence" value="ECO:0007669"/>
    <property type="project" value="UniProtKB-SubCell"/>
</dbReference>
<reference evidence="5 6" key="1">
    <citation type="journal article" date="2015" name="Genome Biol. Evol.">
        <title>Comparative Genomics of a Bacterivorous Green Alga Reveals Evolutionary Causalities and Consequences of Phago-Mixotrophic Mode of Nutrition.</title>
        <authorList>
            <person name="Burns J.A."/>
            <person name="Paasch A."/>
            <person name="Narechania A."/>
            <person name="Kim E."/>
        </authorList>
    </citation>
    <scope>NUCLEOTIDE SEQUENCE [LARGE SCALE GENOMIC DNA]</scope>
    <source>
        <strain evidence="5 6">PLY_AMNH</strain>
    </source>
</reference>
<sequence length="106" mass="11684">MATDSKKEAFRKFLETAGVIDMLTKSLVQLYEEPEKPANAIDYIRTAFGAPTPAEYDTLMEEKNQVTANCEDLQKQVEELKAKVEELSAPPEGEEGAEESAESAAK</sequence>
<evidence type="ECO:0000256" key="1">
    <source>
        <dbReference type="ARBA" id="ARBA00004123"/>
    </source>
</evidence>
<evidence type="ECO:0008006" key="7">
    <source>
        <dbReference type="Google" id="ProtNLM"/>
    </source>
</evidence>
<dbReference type="Proteomes" id="UP001190700">
    <property type="component" value="Unassembled WGS sequence"/>
</dbReference>
<keyword evidence="6" id="KW-1185">Reference proteome</keyword>
<evidence type="ECO:0000256" key="2">
    <source>
        <dbReference type="ARBA" id="ARBA00009389"/>
    </source>
</evidence>
<evidence type="ECO:0000256" key="3">
    <source>
        <dbReference type="ARBA" id="ARBA00023242"/>
    </source>
</evidence>
<evidence type="ECO:0000313" key="6">
    <source>
        <dbReference type="Proteomes" id="UP001190700"/>
    </source>
</evidence>
<name>A0AAE0F1M2_9CHLO</name>
<evidence type="ECO:0000313" key="5">
    <source>
        <dbReference type="EMBL" id="KAK3248199.1"/>
    </source>
</evidence>
<organism evidence="5 6">
    <name type="scientific">Cymbomonas tetramitiformis</name>
    <dbReference type="NCBI Taxonomy" id="36881"/>
    <lineage>
        <taxon>Eukaryota</taxon>
        <taxon>Viridiplantae</taxon>
        <taxon>Chlorophyta</taxon>
        <taxon>Pyramimonadophyceae</taxon>
        <taxon>Pyramimonadales</taxon>
        <taxon>Pyramimonadaceae</taxon>
        <taxon>Cymbomonas</taxon>
    </lineage>
</organism>
<keyword evidence="3" id="KW-0539">Nucleus</keyword>
<proteinExistence type="inferred from homology"/>
<dbReference type="GO" id="GO:0003713">
    <property type="term" value="F:transcription coactivator activity"/>
    <property type="evidence" value="ECO:0007669"/>
    <property type="project" value="InterPro"/>
</dbReference>
<dbReference type="AlphaFoldDB" id="A0AAE0F1M2"/>
<dbReference type="EMBL" id="LGRX02028328">
    <property type="protein sequence ID" value="KAK3248199.1"/>
    <property type="molecule type" value="Genomic_DNA"/>
</dbReference>